<keyword evidence="7" id="KW-1185">Reference proteome</keyword>
<dbReference type="Gene3D" id="1.10.12.10">
    <property type="entry name" value="Lyase 2-enoyl-coa Hydratase, Chain A, domain 2"/>
    <property type="match status" value="1"/>
</dbReference>
<evidence type="ECO:0000256" key="3">
    <source>
        <dbReference type="ARBA" id="ARBA00023709"/>
    </source>
</evidence>
<dbReference type="CDD" id="cd06558">
    <property type="entry name" value="crotonase-like"/>
    <property type="match status" value="1"/>
</dbReference>
<dbReference type="InterPro" id="IPR014748">
    <property type="entry name" value="Enoyl-CoA_hydra_C"/>
</dbReference>
<accession>A0A543GGC0</accession>
<name>A0A543GGC0_9PSEU</name>
<dbReference type="NCBIfam" id="NF006013">
    <property type="entry name" value="PRK08150.1"/>
    <property type="match status" value="1"/>
</dbReference>
<evidence type="ECO:0000256" key="2">
    <source>
        <dbReference type="ARBA" id="ARBA00023239"/>
    </source>
</evidence>
<proteinExistence type="inferred from homology"/>
<evidence type="ECO:0000256" key="4">
    <source>
        <dbReference type="ARBA" id="ARBA00023717"/>
    </source>
</evidence>
<reference evidence="6 7" key="1">
    <citation type="submission" date="2019-06" db="EMBL/GenBank/DDBJ databases">
        <title>Sequencing the genomes of 1000 actinobacteria strains.</title>
        <authorList>
            <person name="Klenk H.-P."/>
        </authorList>
    </citation>
    <scope>NUCLEOTIDE SEQUENCE [LARGE SCALE GENOMIC DNA]</scope>
    <source>
        <strain evidence="6 7">DSM 45511</strain>
    </source>
</reference>
<gene>
    <name evidence="6" type="ORF">FB388_2524</name>
</gene>
<dbReference type="PANTHER" id="PTHR11941">
    <property type="entry name" value="ENOYL-COA HYDRATASE-RELATED"/>
    <property type="match status" value="1"/>
</dbReference>
<dbReference type="InterPro" id="IPR029045">
    <property type="entry name" value="ClpP/crotonase-like_dom_sf"/>
</dbReference>
<dbReference type="GO" id="GO:0006635">
    <property type="term" value="P:fatty acid beta-oxidation"/>
    <property type="evidence" value="ECO:0007669"/>
    <property type="project" value="UniProtKB-UniPathway"/>
</dbReference>
<evidence type="ECO:0000256" key="1">
    <source>
        <dbReference type="ARBA" id="ARBA00005254"/>
    </source>
</evidence>
<dbReference type="Proteomes" id="UP000319818">
    <property type="component" value="Unassembled WGS sequence"/>
</dbReference>
<sequence>MSSSAVPSHRAVPSRNGALPPTLHVERDGPEDPVAVLRLARAAKRNALDDATVLGIEAFFAAPPPGVRAVVLEADGDHFSAGLDMGELADRDAFAGMEHSRMWHRAFERIERGSIPVVAVLKGAVVGGGLELASAAHVRVAERSAFYALPEGQRGLFVGGGAAVRVQRLIGTALMTDMMLTGRVLDATEGQAAGLSTYLVEDGAGPATARELAGRAAANSPVTNYAVLQALPRIAETGRDEGFFLEALMAAVASSSGEAQERMRAFLAGRGAKVRPS</sequence>
<comment type="catalytic activity">
    <reaction evidence="3">
        <text>a (3S)-3-hydroxyacyl-CoA = a (2E)-enoyl-CoA + H2O</text>
        <dbReference type="Rhea" id="RHEA:16105"/>
        <dbReference type="ChEBI" id="CHEBI:15377"/>
        <dbReference type="ChEBI" id="CHEBI:57318"/>
        <dbReference type="ChEBI" id="CHEBI:58856"/>
        <dbReference type="EC" id="4.2.1.17"/>
    </reaction>
</comment>
<evidence type="ECO:0000256" key="5">
    <source>
        <dbReference type="SAM" id="MobiDB-lite"/>
    </source>
</evidence>
<organism evidence="6 7">
    <name type="scientific">Pseudonocardia cypriaca</name>
    <dbReference type="NCBI Taxonomy" id="882449"/>
    <lineage>
        <taxon>Bacteria</taxon>
        <taxon>Bacillati</taxon>
        <taxon>Actinomycetota</taxon>
        <taxon>Actinomycetes</taxon>
        <taxon>Pseudonocardiales</taxon>
        <taxon>Pseudonocardiaceae</taxon>
        <taxon>Pseudonocardia</taxon>
    </lineage>
</organism>
<dbReference type="UniPathway" id="UPA00659"/>
<keyword evidence="2" id="KW-0456">Lyase</keyword>
<evidence type="ECO:0000313" key="6">
    <source>
        <dbReference type="EMBL" id="TQM45132.1"/>
    </source>
</evidence>
<comment type="caution">
    <text evidence="6">The sequence shown here is derived from an EMBL/GenBank/DDBJ whole genome shotgun (WGS) entry which is preliminary data.</text>
</comment>
<dbReference type="SUPFAM" id="SSF52096">
    <property type="entry name" value="ClpP/crotonase"/>
    <property type="match status" value="1"/>
</dbReference>
<dbReference type="EMBL" id="VFPH01000001">
    <property type="protein sequence ID" value="TQM45132.1"/>
    <property type="molecule type" value="Genomic_DNA"/>
</dbReference>
<protein>
    <submittedName>
        <fullName evidence="6">Vanillin synthase /trans-feruloyl-CoA hydratase</fullName>
    </submittedName>
</protein>
<dbReference type="InterPro" id="IPR001753">
    <property type="entry name" value="Enoyl-CoA_hydra/iso"/>
</dbReference>
<dbReference type="OrthoDB" id="8452484at2"/>
<comment type="similarity">
    <text evidence="1">Belongs to the enoyl-CoA hydratase/isomerase family.</text>
</comment>
<feature type="region of interest" description="Disordered" evidence="5">
    <location>
        <begin position="1"/>
        <end position="27"/>
    </location>
</feature>
<dbReference type="Gene3D" id="3.90.226.10">
    <property type="entry name" value="2-enoyl-CoA Hydratase, Chain A, domain 1"/>
    <property type="match status" value="1"/>
</dbReference>
<dbReference type="PANTHER" id="PTHR11941:SF54">
    <property type="entry name" value="ENOYL-COA HYDRATASE, MITOCHONDRIAL"/>
    <property type="match status" value="1"/>
</dbReference>
<dbReference type="Pfam" id="PF00378">
    <property type="entry name" value="ECH_1"/>
    <property type="match status" value="1"/>
</dbReference>
<dbReference type="GO" id="GO:0004300">
    <property type="term" value="F:enoyl-CoA hydratase activity"/>
    <property type="evidence" value="ECO:0007669"/>
    <property type="project" value="UniProtKB-EC"/>
</dbReference>
<evidence type="ECO:0000313" key="7">
    <source>
        <dbReference type="Proteomes" id="UP000319818"/>
    </source>
</evidence>
<dbReference type="AlphaFoldDB" id="A0A543GGC0"/>
<comment type="catalytic activity">
    <reaction evidence="4">
        <text>a 4-saturated-(3S)-3-hydroxyacyl-CoA = a (3E)-enoyl-CoA + H2O</text>
        <dbReference type="Rhea" id="RHEA:20724"/>
        <dbReference type="ChEBI" id="CHEBI:15377"/>
        <dbReference type="ChEBI" id="CHEBI:58521"/>
        <dbReference type="ChEBI" id="CHEBI:137480"/>
        <dbReference type="EC" id="4.2.1.17"/>
    </reaction>
</comment>